<evidence type="ECO:0000256" key="1">
    <source>
        <dbReference type="ARBA" id="ARBA00004123"/>
    </source>
</evidence>
<evidence type="ECO:0000259" key="5">
    <source>
        <dbReference type="Pfam" id="PF04825"/>
    </source>
</evidence>
<dbReference type="AlphaFoldDB" id="A0A9P9W900"/>
<name>A0A9P9W900_9PEZI</name>
<dbReference type="InterPro" id="IPR006910">
    <property type="entry name" value="Rad21_Rec8_N"/>
</dbReference>
<keyword evidence="7" id="KW-1185">Reference proteome</keyword>
<dbReference type="CDD" id="cd21789">
    <property type="entry name" value="Rad21_Rec8_M_SpRec8p-like"/>
    <property type="match status" value="1"/>
</dbReference>
<evidence type="ECO:0000259" key="4">
    <source>
        <dbReference type="Pfam" id="PF04824"/>
    </source>
</evidence>
<feature type="compositionally biased region" description="Low complexity" evidence="3">
    <location>
        <begin position="171"/>
        <end position="187"/>
    </location>
</feature>
<gene>
    <name evidence="6" type="ORF">JX265_013277</name>
</gene>
<dbReference type="Proteomes" id="UP000829685">
    <property type="component" value="Unassembled WGS sequence"/>
</dbReference>
<dbReference type="PANTHER" id="PTHR12585:SF70">
    <property type="entry name" value="RAD21_REC8 N TERMINAL DOMAIN PROTEIN (AFU_ORTHOLOGUE AFUA_6G02900)"/>
    <property type="match status" value="1"/>
</dbReference>
<feature type="region of interest" description="Disordered" evidence="3">
    <location>
        <begin position="427"/>
        <end position="534"/>
    </location>
</feature>
<comment type="caution">
    <text evidence="6">The sequence shown here is derived from an EMBL/GenBank/DDBJ whole genome shotgun (WGS) entry which is preliminary data.</text>
</comment>
<accession>A0A9P9W900</accession>
<dbReference type="InterPro" id="IPR006909">
    <property type="entry name" value="Rad21/Rec8_C_eu"/>
</dbReference>
<keyword evidence="2" id="KW-0539">Nucleus</keyword>
<organism evidence="6 7">
    <name type="scientific">Neoarthrinium moseri</name>
    <dbReference type="NCBI Taxonomy" id="1658444"/>
    <lineage>
        <taxon>Eukaryota</taxon>
        <taxon>Fungi</taxon>
        <taxon>Dikarya</taxon>
        <taxon>Ascomycota</taxon>
        <taxon>Pezizomycotina</taxon>
        <taxon>Sordariomycetes</taxon>
        <taxon>Xylariomycetidae</taxon>
        <taxon>Amphisphaeriales</taxon>
        <taxon>Apiosporaceae</taxon>
        <taxon>Neoarthrinium</taxon>
    </lineage>
</organism>
<feature type="region of interest" description="Disordered" evidence="3">
    <location>
        <begin position="306"/>
        <end position="333"/>
    </location>
</feature>
<feature type="region of interest" description="Disordered" evidence="3">
    <location>
        <begin position="560"/>
        <end position="585"/>
    </location>
</feature>
<evidence type="ECO:0000313" key="6">
    <source>
        <dbReference type="EMBL" id="KAI1851159.1"/>
    </source>
</evidence>
<dbReference type="GO" id="GO:0005634">
    <property type="term" value="C:nucleus"/>
    <property type="evidence" value="ECO:0007669"/>
    <property type="project" value="UniProtKB-SubCell"/>
</dbReference>
<feature type="compositionally biased region" description="Polar residues" evidence="3">
    <location>
        <begin position="500"/>
        <end position="512"/>
    </location>
</feature>
<sequence>MFYSHELLTSRQYGVATIWLVATIGNKPGARRVGKKAIQGVDVQRACQKIIEPGAPIALRLQGNLLFGVSKVYQEQCSYILTDAQKIQGHMMTFLRQISANQLAPGAATARQVFLELVAHMKIEKKPITNHVCPRPENLIIMDDPDFLPDGRIPDPTADMFILSQHTNKTSSQMSPRSMPSQGSSSGNERVPIQLDFRDSSVFDNGASPHGLQGLSSGQKPAVPGDQADVFGEDGIGIPIDYGMEIDEFGNIIESAEPGPDGLDELELPPMHSIGGGQKNQPQLDEEGDIIMMEEQPLPEAEALPDRAKHKEPDPVAAGEHEQRQAPAQRRKKRRIIYTDEETEISRAALRDWQKDYLKNCTVPKSHPVTAPQAKANAIHLTFGWGIANIGQTFGVPGIIHPLALHFSGDRLFTAYTGLDVFEKSRRKRTRSEARFRDEEREERRIRPRLEGDSEQQGRGLQEDGMLEFGQGDQQSPPEVGREAQSALEDVHSSAMPWNRGSSLMPGSSIQKLPSMAQPGREQSSPLRSKAGSVQDVVRYSDDVDMGGFDFGADRGLGSVGSSFDGLPDQQLPESLGEQPVDKQAESQYTRDALDREGKNFLAYMEETLHEAGVHRYDEDLQAKRKWVEFDEVFLPKKTDRPTAAQAFYHILTLVTKGQMRVEQEVDHGQPFGTIHVGLDMPRGA</sequence>
<protein>
    <recommendedName>
        <fullName evidence="8">Rad21/Rec8-like protein N-terminal domain-containing protein</fullName>
    </recommendedName>
</protein>
<dbReference type="EMBL" id="JAFIMR010000066">
    <property type="protein sequence ID" value="KAI1851159.1"/>
    <property type="molecule type" value="Genomic_DNA"/>
</dbReference>
<evidence type="ECO:0000256" key="2">
    <source>
        <dbReference type="ARBA" id="ARBA00023242"/>
    </source>
</evidence>
<feature type="domain" description="Rad21/Rec8-like protein C-terminal eukaryotic" evidence="4">
    <location>
        <begin position="635"/>
        <end position="675"/>
    </location>
</feature>
<evidence type="ECO:0000256" key="3">
    <source>
        <dbReference type="SAM" id="MobiDB-lite"/>
    </source>
</evidence>
<evidence type="ECO:0008006" key="8">
    <source>
        <dbReference type="Google" id="ProtNLM"/>
    </source>
</evidence>
<feature type="domain" description="Rad21/Rec8-like protein N-terminal" evidence="5">
    <location>
        <begin position="1"/>
        <end position="103"/>
    </location>
</feature>
<proteinExistence type="predicted"/>
<feature type="region of interest" description="Disordered" evidence="3">
    <location>
        <begin position="167"/>
        <end position="229"/>
    </location>
</feature>
<feature type="compositionally biased region" description="Basic and acidic residues" evidence="3">
    <location>
        <begin position="306"/>
        <end position="324"/>
    </location>
</feature>
<dbReference type="InterPro" id="IPR039781">
    <property type="entry name" value="Rad21/Rec8-like"/>
</dbReference>
<dbReference type="Pfam" id="PF04824">
    <property type="entry name" value="Rad21_Rec8"/>
    <property type="match status" value="1"/>
</dbReference>
<evidence type="ECO:0000313" key="7">
    <source>
        <dbReference type="Proteomes" id="UP000829685"/>
    </source>
</evidence>
<dbReference type="Pfam" id="PF04825">
    <property type="entry name" value="Rad21_Rec8_N"/>
    <property type="match status" value="1"/>
</dbReference>
<comment type="subcellular location">
    <subcellularLocation>
        <location evidence="1">Nucleus</location>
    </subcellularLocation>
</comment>
<dbReference type="PANTHER" id="PTHR12585">
    <property type="entry name" value="SCC1 / RAD21 FAMILY MEMBER"/>
    <property type="match status" value="1"/>
</dbReference>
<feature type="compositionally biased region" description="Basic and acidic residues" evidence="3">
    <location>
        <begin position="431"/>
        <end position="452"/>
    </location>
</feature>
<dbReference type="GO" id="GO:0003682">
    <property type="term" value="F:chromatin binding"/>
    <property type="evidence" value="ECO:0007669"/>
    <property type="project" value="TreeGrafter"/>
</dbReference>
<dbReference type="GO" id="GO:0030892">
    <property type="term" value="C:mitotic cohesin complex"/>
    <property type="evidence" value="ECO:0007669"/>
    <property type="project" value="TreeGrafter"/>
</dbReference>
<reference evidence="6" key="1">
    <citation type="submission" date="2021-03" db="EMBL/GenBank/DDBJ databases">
        <title>Revisited historic fungal species revealed as producer of novel bioactive compounds through whole genome sequencing and comparative genomics.</title>
        <authorList>
            <person name="Vignolle G.A."/>
            <person name="Hochenegger N."/>
            <person name="Mach R.L."/>
            <person name="Mach-Aigner A.R."/>
            <person name="Javad Rahimi M."/>
            <person name="Salim K.A."/>
            <person name="Chan C.M."/>
            <person name="Lim L.B.L."/>
            <person name="Cai F."/>
            <person name="Druzhinina I.S."/>
            <person name="U'Ren J.M."/>
            <person name="Derntl C."/>
        </authorList>
    </citation>
    <scope>NUCLEOTIDE SEQUENCE</scope>
    <source>
        <strain evidence="6">TUCIM 5799</strain>
    </source>
</reference>
<dbReference type="GO" id="GO:0007064">
    <property type="term" value="P:mitotic sister chromatid cohesion"/>
    <property type="evidence" value="ECO:0007669"/>
    <property type="project" value="TreeGrafter"/>
</dbReference>